<dbReference type="Proteomes" id="UP000002482">
    <property type="component" value="Chromosome"/>
</dbReference>
<keyword evidence="3" id="KW-1185">Reference proteome</keyword>
<evidence type="ECO:0000313" key="3">
    <source>
        <dbReference type="Proteomes" id="UP000002482"/>
    </source>
</evidence>
<name>F0Q0B0_PARA1</name>
<evidence type="ECO:0000256" key="1">
    <source>
        <dbReference type="SAM" id="Phobius"/>
    </source>
</evidence>
<dbReference type="OrthoDB" id="10010271at2"/>
<dbReference type="HOGENOM" id="CLU_1727359_0_0_4"/>
<evidence type="ECO:0000313" key="2">
    <source>
        <dbReference type="EMBL" id="ADX43993.1"/>
    </source>
</evidence>
<dbReference type="AlphaFoldDB" id="F0Q0B0"/>
<protein>
    <submittedName>
        <fullName evidence="2">Uncharacterized protein</fullName>
    </submittedName>
</protein>
<feature type="transmembrane region" description="Helical" evidence="1">
    <location>
        <begin position="117"/>
        <end position="135"/>
    </location>
</feature>
<feature type="transmembrane region" description="Helical" evidence="1">
    <location>
        <begin position="74"/>
        <end position="97"/>
    </location>
</feature>
<feature type="transmembrane region" description="Helical" evidence="1">
    <location>
        <begin position="12"/>
        <end position="37"/>
    </location>
</feature>
<organism evidence="2 3">
    <name type="scientific">Paracidovorax avenae (strain ATCC 19860 / DSM 7227 / CCUG 15838 / JCM 20985 / LMG 2117 / NCPPB 1011)</name>
    <name type="common">Acidovorax avenae</name>
    <dbReference type="NCBI Taxonomy" id="643561"/>
    <lineage>
        <taxon>Bacteria</taxon>
        <taxon>Pseudomonadati</taxon>
        <taxon>Pseudomonadota</taxon>
        <taxon>Betaproteobacteria</taxon>
        <taxon>Burkholderiales</taxon>
        <taxon>Comamonadaceae</taxon>
        <taxon>Paracidovorax</taxon>
    </lineage>
</organism>
<feature type="transmembrane region" description="Helical" evidence="1">
    <location>
        <begin position="43"/>
        <end position="62"/>
    </location>
</feature>
<accession>F0Q0B0</accession>
<keyword evidence="1" id="KW-0472">Membrane</keyword>
<proteinExistence type="predicted"/>
<dbReference type="KEGG" id="aaa:Acav_0066"/>
<keyword evidence="1" id="KW-1133">Transmembrane helix</keyword>
<sequence length="151" mass="15495">MSKEWRADGRRARIGTVLLEGVQAFAGGGALLSVPVALAMGKVALAMVMGLAGIGICVRLARHRRAAAGMASDVPLGLRAGATVAAAVLAVAETALLAEATGLPVRYGQPGFAPSNWAWVLAALTVLFWGQRKLLLGWARGRRNAAAGAAR</sequence>
<gene>
    <name evidence="2" type="ordered locus">Acav_0066</name>
</gene>
<dbReference type="EMBL" id="CP002521">
    <property type="protein sequence ID" value="ADX43993.1"/>
    <property type="molecule type" value="Genomic_DNA"/>
</dbReference>
<keyword evidence="1" id="KW-0812">Transmembrane</keyword>
<reference evidence="2" key="1">
    <citation type="submission" date="2011-02" db="EMBL/GenBank/DDBJ databases">
        <title>Complete sequence of Acidovorax avenae subsp. avenae ATCC 19860.</title>
        <authorList>
            <consortium name="US DOE Joint Genome Institute"/>
            <person name="Lucas S."/>
            <person name="Copeland A."/>
            <person name="Lapidus A."/>
            <person name="Cheng J.-F."/>
            <person name="Goodwin L."/>
            <person name="Pitluck S."/>
            <person name="Chertkov O."/>
            <person name="Held B."/>
            <person name="Detter J.C."/>
            <person name="Han C."/>
            <person name="Tapia R."/>
            <person name="Land M."/>
            <person name="Hauser L."/>
            <person name="Kyrpides N."/>
            <person name="Ivanova N."/>
            <person name="Ovchinnikova G."/>
            <person name="Pagani I."/>
            <person name="Gordon S."/>
            <person name="Woyke T."/>
        </authorList>
    </citation>
    <scope>NUCLEOTIDE SEQUENCE</scope>
    <source>
        <strain evidence="2">ATCC 19860</strain>
    </source>
</reference>